<reference evidence="5" key="1">
    <citation type="submission" date="2024-05" db="EMBL/GenBank/DDBJ databases">
        <title>Isolation and characterization of Sporomusa carbonis sp. nov., a carboxydotrophic hydrogenogen in the genus of Sporomusa isolated from a charcoal burning pile.</title>
        <authorList>
            <person name="Boeer T."/>
            <person name="Rosenbaum F."/>
            <person name="Eysell L."/>
            <person name="Mueller V."/>
            <person name="Daniel R."/>
            <person name="Poehlein A."/>
        </authorList>
    </citation>
    <scope>NUCLEOTIDE SEQUENCE [LARGE SCALE GENOMIC DNA]</scope>
    <source>
        <strain evidence="5">DSM 3132</strain>
    </source>
</reference>
<evidence type="ECO:0000259" key="4">
    <source>
        <dbReference type="PROSITE" id="PS51755"/>
    </source>
</evidence>
<evidence type="ECO:0000256" key="2">
    <source>
        <dbReference type="PROSITE-ProRule" id="PRU01091"/>
    </source>
</evidence>
<keyword evidence="6" id="KW-1185">Reference proteome</keyword>
<evidence type="ECO:0008006" key="7">
    <source>
        <dbReference type="Google" id="ProtNLM"/>
    </source>
</evidence>
<accession>A0ABZ3JA62</accession>
<evidence type="ECO:0000256" key="1">
    <source>
        <dbReference type="ARBA" id="ARBA00023125"/>
    </source>
</evidence>
<dbReference type="Pfam" id="PF00486">
    <property type="entry name" value="Trans_reg_C"/>
    <property type="match status" value="1"/>
</dbReference>
<dbReference type="Gene3D" id="1.10.10.10">
    <property type="entry name" value="Winged helix-like DNA-binding domain superfamily/Winged helix DNA-binding domain"/>
    <property type="match status" value="1"/>
</dbReference>
<organism evidence="5 6">
    <name type="scientific">Sporomusa acidovorans (strain ATCC 49682 / DSM 3132 / Mol)</name>
    <dbReference type="NCBI Taxonomy" id="1123286"/>
    <lineage>
        <taxon>Bacteria</taxon>
        <taxon>Bacillati</taxon>
        <taxon>Bacillota</taxon>
        <taxon>Negativicutes</taxon>
        <taxon>Selenomonadales</taxon>
        <taxon>Sporomusaceae</taxon>
        <taxon>Sporomusa</taxon>
    </lineage>
</organism>
<dbReference type="InterPro" id="IPR000253">
    <property type="entry name" value="FHA_dom"/>
</dbReference>
<dbReference type="InterPro" id="IPR008984">
    <property type="entry name" value="SMAD_FHA_dom_sf"/>
</dbReference>
<dbReference type="InterPro" id="IPR001867">
    <property type="entry name" value="OmpR/PhoB-type_DNA-bd"/>
</dbReference>
<proteinExistence type="predicted"/>
<dbReference type="PROSITE" id="PS51755">
    <property type="entry name" value="OMPR_PHOB"/>
    <property type="match status" value="1"/>
</dbReference>
<dbReference type="SUPFAM" id="SSF46894">
    <property type="entry name" value="C-terminal effector domain of the bipartite response regulators"/>
    <property type="match status" value="1"/>
</dbReference>
<feature type="DNA-binding region" description="OmpR/PhoB-type" evidence="2">
    <location>
        <begin position="128"/>
        <end position="235"/>
    </location>
</feature>
<dbReference type="Pfam" id="PF00498">
    <property type="entry name" value="FHA"/>
    <property type="match status" value="1"/>
</dbReference>
<dbReference type="Gene3D" id="2.60.200.20">
    <property type="match status" value="1"/>
</dbReference>
<gene>
    <name evidence="5" type="ORF">SPACI_051320</name>
</gene>
<evidence type="ECO:0000313" key="6">
    <source>
        <dbReference type="Proteomes" id="UP000216052"/>
    </source>
</evidence>
<keyword evidence="1 2" id="KW-0238">DNA-binding</keyword>
<dbReference type="Proteomes" id="UP000216052">
    <property type="component" value="Chromosome"/>
</dbReference>
<dbReference type="CDD" id="cd00060">
    <property type="entry name" value="FHA"/>
    <property type="match status" value="1"/>
</dbReference>
<dbReference type="SMART" id="SM00240">
    <property type="entry name" value="FHA"/>
    <property type="match status" value="1"/>
</dbReference>
<dbReference type="EMBL" id="CP155571">
    <property type="protein sequence ID" value="XFO75021.1"/>
    <property type="molecule type" value="Genomic_DNA"/>
</dbReference>
<feature type="domain" description="OmpR/PhoB-type" evidence="4">
    <location>
        <begin position="128"/>
        <end position="235"/>
    </location>
</feature>
<dbReference type="SUPFAM" id="SSF49879">
    <property type="entry name" value="SMAD/FHA domain"/>
    <property type="match status" value="1"/>
</dbReference>
<evidence type="ECO:0000313" key="5">
    <source>
        <dbReference type="EMBL" id="XFO75021.1"/>
    </source>
</evidence>
<evidence type="ECO:0000259" key="3">
    <source>
        <dbReference type="PROSITE" id="PS50006"/>
    </source>
</evidence>
<dbReference type="InterPro" id="IPR036388">
    <property type="entry name" value="WH-like_DNA-bd_sf"/>
</dbReference>
<name>A0ABZ3JA62_SPOA4</name>
<dbReference type="PROSITE" id="PS50006">
    <property type="entry name" value="FHA_DOMAIN"/>
    <property type="match status" value="1"/>
</dbReference>
<sequence>MLVQGKPTLGRLVVERGAPYEKGMCFSLSQPEMIIGRATMSFNPNISFSSLLISRKHCRIANLDGIWSISELGSKHGTLLNEKLLEPHYWYTLQHGDRIVLAASIVSIRFAVSPELEKTLDFDDTQSPQTMKQARPACPVVIDTLQKALYINNIEIPLSVKEWYLLDLLYQNRNQLVSYADIQTVVWPERIFLDNGIPSVGSDEINLLLYRLRRKLGTYRHLIKTRRGQGCIFEF</sequence>
<feature type="domain" description="FHA" evidence="3">
    <location>
        <begin position="33"/>
        <end position="85"/>
    </location>
</feature>
<dbReference type="SMART" id="SM00862">
    <property type="entry name" value="Trans_reg_C"/>
    <property type="match status" value="1"/>
</dbReference>
<dbReference type="InterPro" id="IPR016032">
    <property type="entry name" value="Sig_transdc_resp-reg_C-effctor"/>
</dbReference>
<protein>
    <recommendedName>
        <fullName evidence="7">FHA domain-containing protein</fullName>
    </recommendedName>
</protein>